<evidence type="ECO:0000313" key="2">
    <source>
        <dbReference type="Proteomes" id="UP000325811"/>
    </source>
</evidence>
<proteinExistence type="predicted"/>
<sequence>MSDALNNDTMLEMNKQVDVDGKPVREVAAEFPRTHKLP</sequence>
<keyword evidence="2" id="KW-1185">Reference proteome</keyword>
<protein>
    <submittedName>
        <fullName evidence="1">Uncharacterized protein</fullName>
    </submittedName>
</protein>
<dbReference type="Proteomes" id="UP000325811">
    <property type="component" value="Chromosome II"/>
</dbReference>
<organism evidence="1 2">
    <name type="scientific">Paraburkholderia dioscoreae</name>
    <dbReference type="NCBI Taxonomy" id="2604047"/>
    <lineage>
        <taxon>Bacteria</taxon>
        <taxon>Pseudomonadati</taxon>
        <taxon>Pseudomonadota</taxon>
        <taxon>Betaproteobacteria</taxon>
        <taxon>Burkholderiales</taxon>
        <taxon>Burkholderiaceae</taxon>
        <taxon>Paraburkholderia</taxon>
    </lineage>
</organism>
<reference evidence="1 2" key="1">
    <citation type="submission" date="2019-08" db="EMBL/GenBank/DDBJ databases">
        <authorList>
            <person name="Herpell B J."/>
        </authorList>
    </citation>
    <scope>NUCLEOTIDE SEQUENCE [LARGE SCALE GENOMIC DNA]</scope>
    <source>
        <strain evidence="2">Msb3</strain>
    </source>
</reference>
<accession>A0A5Q4Z9Y4</accession>
<dbReference type="KEGG" id="pdio:PDMSB3_0046.1"/>
<dbReference type="Gene3D" id="3.40.190.10">
    <property type="entry name" value="Periplasmic binding protein-like II"/>
    <property type="match status" value="1"/>
</dbReference>
<dbReference type="AlphaFoldDB" id="A0A5Q4Z9Y4"/>
<evidence type="ECO:0000313" key="1">
    <source>
        <dbReference type="EMBL" id="VVD31349.1"/>
    </source>
</evidence>
<gene>
    <name evidence="1" type="ORF">PDMSB3_0046</name>
</gene>
<dbReference type="EMBL" id="LR699554">
    <property type="protein sequence ID" value="VVD31349.1"/>
    <property type="molecule type" value="Genomic_DNA"/>
</dbReference>
<name>A0A5Q4Z9Y4_9BURK</name>